<dbReference type="Pfam" id="PF11054">
    <property type="entry name" value="Surface_antigen"/>
    <property type="match status" value="1"/>
</dbReference>
<name>U6LUC8_9EIME</name>
<dbReference type="Gene3D" id="3.40.33.10">
    <property type="entry name" value="CAP"/>
    <property type="match status" value="1"/>
</dbReference>
<gene>
    <name evidence="2" type="ORF">EBH_0008790</name>
</gene>
<feature type="chain" id="PRO_5004672908" evidence="1">
    <location>
        <begin position="20"/>
        <end position="279"/>
    </location>
</feature>
<protein>
    <submittedName>
        <fullName evidence="2">SAG family member</fullName>
    </submittedName>
</protein>
<proteinExistence type="predicted"/>
<dbReference type="EMBL" id="HG712792">
    <property type="protein sequence ID" value="CDJ51400.1"/>
    <property type="molecule type" value="Genomic_DNA"/>
</dbReference>
<evidence type="ECO:0000313" key="3">
    <source>
        <dbReference type="Proteomes" id="UP000030750"/>
    </source>
</evidence>
<evidence type="ECO:0000313" key="2">
    <source>
        <dbReference type="EMBL" id="CDJ51400.1"/>
    </source>
</evidence>
<accession>U6LUC8</accession>
<evidence type="ECO:0000256" key="1">
    <source>
        <dbReference type="SAM" id="SignalP"/>
    </source>
</evidence>
<dbReference type="AlphaFoldDB" id="U6LUC8"/>
<sequence length="279" mass="29938">MAVLKFLSVAAAAIFLCETTWIYGNTEYVVSPKVDADGAGEGNLDNIPSSPDGVGAGGGDVVNKAEREECWKQMNEARSLVGFAELTQENKFKIVADDWKEARGATQQLTAYLKTVCDAVKTNTAPIDLEPKIDGTFAYSVQNGETADCEAAVDSWKAAFTNFNGERPPAYKADTMPYNDTQNVSFISLFNPQATHVDCTYFTCPAAKQTDLNQRNTATEEEKRALICVTTPNVLIDGNEPYKQEQWDKITAGLNPSSAAAAAPAALAVAATAFAALLL</sequence>
<keyword evidence="3" id="KW-1185">Reference proteome</keyword>
<feature type="signal peptide" evidence="1">
    <location>
        <begin position="1"/>
        <end position="19"/>
    </location>
</feature>
<dbReference type="Proteomes" id="UP000030750">
    <property type="component" value="Unassembled WGS sequence"/>
</dbReference>
<keyword evidence="1" id="KW-0732">Signal</keyword>
<organism evidence="2 3">
    <name type="scientific">Eimeria brunetti</name>
    <dbReference type="NCBI Taxonomy" id="51314"/>
    <lineage>
        <taxon>Eukaryota</taxon>
        <taxon>Sar</taxon>
        <taxon>Alveolata</taxon>
        <taxon>Apicomplexa</taxon>
        <taxon>Conoidasida</taxon>
        <taxon>Coccidia</taxon>
        <taxon>Eucoccidiorida</taxon>
        <taxon>Eimeriorina</taxon>
        <taxon>Eimeriidae</taxon>
        <taxon>Eimeria</taxon>
    </lineage>
</organism>
<reference evidence="2" key="2">
    <citation type="submission" date="2013-10" db="EMBL/GenBank/DDBJ databases">
        <authorList>
            <person name="Aslett M."/>
        </authorList>
    </citation>
    <scope>NUCLEOTIDE SEQUENCE [LARGE SCALE GENOMIC DNA]</scope>
    <source>
        <strain evidence="2">Houghton</strain>
    </source>
</reference>
<dbReference type="InterPro" id="IPR035940">
    <property type="entry name" value="CAP_sf"/>
</dbReference>
<dbReference type="VEuPathDB" id="ToxoDB:EBH_0008790"/>
<dbReference type="OrthoDB" id="346254at2759"/>
<dbReference type="InterPro" id="IPR021288">
    <property type="entry name" value="Surface_antigen"/>
</dbReference>
<reference evidence="2" key="1">
    <citation type="submission" date="2013-10" db="EMBL/GenBank/DDBJ databases">
        <title>Genomic analysis of the causative agents of coccidiosis in chickens.</title>
        <authorList>
            <person name="Reid A.J."/>
            <person name="Blake D."/>
            <person name="Billington K."/>
            <person name="Browne H."/>
            <person name="Dunn M."/>
            <person name="Hung S."/>
            <person name="Kawahara F."/>
            <person name="Miranda-Saavedra D."/>
            <person name="Mourier T."/>
            <person name="Nagra H."/>
            <person name="Otto T.D."/>
            <person name="Rawlings N."/>
            <person name="Sanchez A."/>
            <person name="Sanders M."/>
            <person name="Subramaniam C."/>
            <person name="Tay Y."/>
            <person name="Dear P."/>
            <person name="Doerig C."/>
            <person name="Gruber A."/>
            <person name="Parkinson J."/>
            <person name="Shirley M."/>
            <person name="Wan K.L."/>
            <person name="Berriman M."/>
            <person name="Tomley F."/>
            <person name="Pain A."/>
        </authorList>
    </citation>
    <scope>NUCLEOTIDE SEQUENCE [LARGE SCALE GENOMIC DNA]</scope>
    <source>
        <strain evidence="2">Houghton</strain>
    </source>
</reference>